<proteinExistence type="predicted"/>
<accession>A0A832I4J5</accession>
<dbReference type="InterPro" id="IPR013431">
    <property type="entry name" value="Delta_60_rpt"/>
</dbReference>
<name>A0A832I4J5_9THEM</name>
<comment type="caution">
    <text evidence="1">The sequence shown here is derived from an EMBL/GenBank/DDBJ whole genome shotgun (WGS) entry which is preliminary data.</text>
</comment>
<dbReference type="Pfam" id="PF17164">
    <property type="entry name" value="DUF5122"/>
    <property type="match status" value="2"/>
</dbReference>
<dbReference type="EMBL" id="DTKQ01000005">
    <property type="protein sequence ID" value="HGZ78456.1"/>
    <property type="molecule type" value="Genomic_DNA"/>
</dbReference>
<dbReference type="AlphaFoldDB" id="A0A832I4J5"/>
<dbReference type="PANTHER" id="PTHR42754">
    <property type="entry name" value="ENDOGLUCANASE"/>
    <property type="match status" value="1"/>
</dbReference>
<dbReference type="InterPro" id="IPR011047">
    <property type="entry name" value="Quinoprotein_ADH-like_sf"/>
</dbReference>
<dbReference type="PANTHER" id="PTHR42754:SF1">
    <property type="entry name" value="LIPOPROTEIN"/>
    <property type="match status" value="1"/>
</dbReference>
<organism evidence="1">
    <name type="scientific">Pseudothermotoga hypogea</name>
    <dbReference type="NCBI Taxonomy" id="57487"/>
    <lineage>
        <taxon>Bacteria</taxon>
        <taxon>Thermotogati</taxon>
        <taxon>Thermotogota</taxon>
        <taxon>Thermotogae</taxon>
        <taxon>Thermotogales</taxon>
        <taxon>Thermotogaceae</taxon>
        <taxon>Pseudothermotoga</taxon>
    </lineage>
</organism>
<protein>
    <submittedName>
        <fullName evidence="1">Uncharacterized protein</fullName>
    </submittedName>
</protein>
<sequence>MTLTINDATTTHTKTLYPAVYTLRFRISLVARNSNITPPTWSNIDDPVVISVPISPSRQREVKFRVYFENNIINIVAVMSEISVPYAKPVENLSAIWDAQQEKLSLEWDYDRENAEFYVYKEIVNDGYEYYEFDGKTQERRYEINNVDINEYYRISGVAVNVFVDGKESGFVVLRKESIVRTDVWQRVFGGSRDDEAVSVQQTSDGGYIVAGYTDSFGAGGDVYVLKLDANGNKVWERTFGGSDFDLAFSIQQTSDGGYIVAGYTDSFGAGGWDAYIVKLDANGNKVWERTFGGSGYENAYSIQQTSDGGYIVAGWTGSFGAGGRDVYVLKLDVYGTTGPYPQ</sequence>
<gene>
    <name evidence="1" type="ORF">ENW55_00530</name>
</gene>
<reference evidence="1" key="1">
    <citation type="journal article" date="2020" name="mSystems">
        <title>Genome- and Community-Level Interaction Insights into Carbon Utilization and Element Cycling Functions of Hydrothermarchaeota in Hydrothermal Sediment.</title>
        <authorList>
            <person name="Zhou Z."/>
            <person name="Liu Y."/>
            <person name="Xu W."/>
            <person name="Pan J."/>
            <person name="Luo Z.H."/>
            <person name="Li M."/>
        </authorList>
    </citation>
    <scope>NUCLEOTIDE SEQUENCE [LARGE SCALE GENOMIC DNA]</scope>
    <source>
        <strain evidence="1">SpSt-86</strain>
    </source>
</reference>
<evidence type="ECO:0000313" key="1">
    <source>
        <dbReference type="EMBL" id="HGZ78456.1"/>
    </source>
</evidence>
<dbReference type="SUPFAM" id="SSF50998">
    <property type="entry name" value="Quinoprotein alcohol dehydrogenase-like"/>
    <property type="match status" value="1"/>
</dbReference>